<evidence type="ECO:0000256" key="1">
    <source>
        <dbReference type="ARBA" id="ARBA00022679"/>
    </source>
</evidence>
<keyword evidence="1" id="KW-0808">Transferase</keyword>
<dbReference type="AlphaFoldDB" id="A0AAU9EA06"/>
<evidence type="ECO:0000313" key="4">
    <source>
        <dbReference type="EMBL" id="BEQ13913.1"/>
    </source>
</evidence>
<dbReference type="PROSITE" id="PS51186">
    <property type="entry name" value="GNAT"/>
    <property type="match status" value="1"/>
</dbReference>
<dbReference type="PANTHER" id="PTHR43877">
    <property type="entry name" value="AMINOALKYLPHOSPHONATE N-ACETYLTRANSFERASE-RELATED-RELATED"/>
    <property type="match status" value="1"/>
</dbReference>
<evidence type="ECO:0000256" key="2">
    <source>
        <dbReference type="ARBA" id="ARBA00023315"/>
    </source>
</evidence>
<feature type="domain" description="N-acetyltransferase" evidence="3">
    <location>
        <begin position="6"/>
        <end position="152"/>
    </location>
</feature>
<organism evidence="4 5">
    <name type="scientific">Desulfoferula mesophila</name>
    <dbReference type="NCBI Taxonomy" id="3058419"/>
    <lineage>
        <taxon>Bacteria</taxon>
        <taxon>Pseudomonadati</taxon>
        <taxon>Thermodesulfobacteriota</taxon>
        <taxon>Desulfarculia</taxon>
        <taxon>Desulfarculales</taxon>
        <taxon>Desulfarculaceae</taxon>
        <taxon>Desulfoferula</taxon>
    </lineage>
</organism>
<dbReference type="Gene3D" id="3.40.630.30">
    <property type="match status" value="1"/>
</dbReference>
<gene>
    <name evidence="4" type="ORF">FAK_09790</name>
</gene>
<dbReference type="RefSeq" id="WP_338605643.1">
    <property type="nucleotide sequence ID" value="NZ_AP028679.1"/>
</dbReference>
<reference evidence="5" key="1">
    <citation type="journal article" date="2023" name="Arch. Microbiol.">
        <title>Desulfoferula mesophilus gen. nov. sp. nov., a mesophilic sulfate-reducing bacterium isolated from a brackish lake sediment.</title>
        <authorList>
            <person name="Watanabe T."/>
            <person name="Yabe T."/>
            <person name="Tsuji J.M."/>
            <person name="Fukui M."/>
        </authorList>
    </citation>
    <scope>NUCLEOTIDE SEQUENCE [LARGE SCALE GENOMIC DNA]</scope>
    <source>
        <strain evidence="5">12FAK</strain>
    </source>
</reference>
<dbReference type="EMBL" id="AP028679">
    <property type="protein sequence ID" value="BEQ13913.1"/>
    <property type="molecule type" value="Genomic_DNA"/>
</dbReference>
<dbReference type="Pfam" id="PF00583">
    <property type="entry name" value="Acetyltransf_1"/>
    <property type="match status" value="1"/>
</dbReference>
<evidence type="ECO:0000313" key="5">
    <source>
        <dbReference type="Proteomes" id="UP001366166"/>
    </source>
</evidence>
<dbReference type="SUPFAM" id="SSF55729">
    <property type="entry name" value="Acyl-CoA N-acyltransferases (Nat)"/>
    <property type="match status" value="1"/>
</dbReference>
<dbReference type="Proteomes" id="UP001366166">
    <property type="component" value="Chromosome"/>
</dbReference>
<dbReference type="InterPro" id="IPR000182">
    <property type="entry name" value="GNAT_dom"/>
</dbReference>
<name>A0AAU9EA06_9BACT</name>
<dbReference type="KEGG" id="dmp:FAK_09790"/>
<evidence type="ECO:0000259" key="3">
    <source>
        <dbReference type="PROSITE" id="PS51186"/>
    </source>
</evidence>
<sequence length="152" mass="16840">MPGNEVKIRAARPGDLAEMVDMLKLLFTIEEEFRIDYARQERGLSLLLGSPRSVVLAAEADGKVVGMVTGQLVISTSEGAPSLWAEDLVVDPAWRNQGIGRRLMAAVAEWAVKHGATRLQLLVDQSNDTGKAFHQRIGYELTRMTCMRKYPD</sequence>
<dbReference type="InterPro" id="IPR050832">
    <property type="entry name" value="Bact_Acetyltransf"/>
</dbReference>
<keyword evidence="5" id="KW-1185">Reference proteome</keyword>
<dbReference type="CDD" id="cd04301">
    <property type="entry name" value="NAT_SF"/>
    <property type="match status" value="1"/>
</dbReference>
<protein>
    <recommendedName>
        <fullName evidence="3">N-acetyltransferase domain-containing protein</fullName>
    </recommendedName>
</protein>
<dbReference type="PANTHER" id="PTHR43877:SF1">
    <property type="entry name" value="ACETYLTRANSFERASE"/>
    <property type="match status" value="1"/>
</dbReference>
<accession>A0AAU9EA06</accession>
<proteinExistence type="predicted"/>
<keyword evidence="2" id="KW-0012">Acyltransferase</keyword>
<dbReference type="InterPro" id="IPR016181">
    <property type="entry name" value="Acyl_CoA_acyltransferase"/>
</dbReference>
<dbReference type="GO" id="GO:0016747">
    <property type="term" value="F:acyltransferase activity, transferring groups other than amino-acyl groups"/>
    <property type="evidence" value="ECO:0007669"/>
    <property type="project" value="InterPro"/>
</dbReference>